<evidence type="ECO:0000313" key="6">
    <source>
        <dbReference type="EMBL" id="GAA6168701.1"/>
    </source>
</evidence>
<keyword evidence="3" id="KW-0238">DNA-binding</keyword>
<reference evidence="6 7" key="1">
    <citation type="submission" date="2024-04" db="EMBL/GenBank/DDBJ databases">
        <title>Draft genome sequence of Sessilibacter corallicola NBRC 116591.</title>
        <authorList>
            <person name="Miyakawa T."/>
            <person name="Kusuya Y."/>
            <person name="Miura T."/>
        </authorList>
    </citation>
    <scope>NUCLEOTIDE SEQUENCE [LARGE SCALE GENOMIC DNA]</scope>
    <source>
        <strain evidence="6 7">KU-00831-HH</strain>
    </source>
</reference>
<dbReference type="PRINTS" id="PR00039">
    <property type="entry name" value="HTHLYSR"/>
</dbReference>
<dbReference type="Gene3D" id="3.40.190.290">
    <property type="match status" value="1"/>
</dbReference>
<dbReference type="PROSITE" id="PS50931">
    <property type="entry name" value="HTH_LYSR"/>
    <property type="match status" value="1"/>
</dbReference>
<evidence type="ECO:0000256" key="2">
    <source>
        <dbReference type="ARBA" id="ARBA00023015"/>
    </source>
</evidence>
<dbReference type="InterPro" id="IPR000847">
    <property type="entry name" value="LysR_HTH_N"/>
</dbReference>
<protein>
    <submittedName>
        <fullName evidence="6">LysR family transcriptional regulator</fullName>
    </submittedName>
</protein>
<dbReference type="InterPro" id="IPR050950">
    <property type="entry name" value="HTH-type_LysR_regulators"/>
</dbReference>
<comment type="caution">
    <text evidence="6">The sequence shown here is derived from an EMBL/GenBank/DDBJ whole genome shotgun (WGS) entry which is preliminary data.</text>
</comment>
<dbReference type="PANTHER" id="PTHR30419">
    <property type="entry name" value="HTH-TYPE TRANSCRIPTIONAL REGULATOR YBHD"/>
    <property type="match status" value="1"/>
</dbReference>
<gene>
    <name evidence="6" type="ORF">NBRC116591_25120</name>
</gene>
<keyword evidence="2" id="KW-0805">Transcription regulation</keyword>
<organism evidence="6 7">
    <name type="scientific">Sessilibacter corallicola</name>
    <dbReference type="NCBI Taxonomy" id="2904075"/>
    <lineage>
        <taxon>Bacteria</taxon>
        <taxon>Pseudomonadati</taxon>
        <taxon>Pseudomonadota</taxon>
        <taxon>Gammaproteobacteria</taxon>
        <taxon>Cellvibrionales</taxon>
        <taxon>Cellvibrionaceae</taxon>
        <taxon>Sessilibacter</taxon>
    </lineage>
</organism>
<comment type="similarity">
    <text evidence="1">Belongs to the LysR transcriptional regulatory family.</text>
</comment>
<dbReference type="InterPro" id="IPR005119">
    <property type="entry name" value="LysR_subst-bd"/>
</dbReference>
<evidence type="ECO:0000259" key="5">
    <source>
        <dbReference type="PROSITE" id="PS50931"/>
    </source>
</evidence>
<proteinExistence type="inferred from homology"/>
<evidence type="ECO:0000256" key="4">
    <source>
        <dbReference type="ARBA" id="ARBA00023163"/>
    </source>
</evidence>
<keyword evidence="7" id="KW-1185">Reference proteome</keyword>
<dbReference type="InterPro" id="IPR036388">
    <property type="entry name" value="WH-like_DNA-bd_sf"/>
</dbReference>
<dbReference type="PANTHER" id="PTHR30419:SF8">
    <property type="entry name" value="NITROGEN ASSIMILATION TRANSCRIPTIONAL ACTIVATOR-RELATED"/>
    <property type="match status" value="1"/>
</dbReference>
<sequence length="295" mass="33342">MDYKALRYFHEVAKLGSFTRAAESLSIAQPAVSMAIKRLEEQLRLTLFHRQDRKIALTDEGEKLYQQSARIIQAMNDADLEMDELRGLEKGVVHLGVPGMLGSYFFPPLVMAFKHRYPKLRLSVLESGAWQLQQMLENGDIDLAVIESGGIPDNVDATPILRDEMQVVVSTDHPLAKANSVTPKELFEHELVVFRQGYFHRRLLDQMAEEAGIEPSISFETNLLPLIRSIIKQGFGISTLLKMAVENDPALVTLPFEPPVCLDLCLAWRKDSYLSKANRAFVDFMLEQTALTPKR</sequence>
<dbReference type="SUPFAM" id="SSF46785">
    <property type="entry name" value="Winged helix' DNA-binding domain"/>
    <property type="match status" value="1"/>
</dbReference>
<name>A0ABQ0AAM1_9GAMM</name>
<dbReference type="RefSeq" id="WP_233088221.1">
    <property type="nucleotide sequence ID" value="NZ_BAABWN010000008.1"/>
</dbReference>
<dbReference type="CDD" id="cd05466">
    <property type="entry name" value="PBP2_LTTR_substrate"/>
    <property type="match status" value="1"/>
</dbReference>
<feature type="domain" description="HTH lysR-type" evidence="5">
    <location>
        <begin position="1"/>
        <end position="58"/>
    </location>
</feature>
<dbReference type="EMBL" id="BAABWN010000008">
    <property type="protein sequence ID" value="GAA6168701.1"/>
    <property type="molecule type" value="Genomic_DNA"/>
</dbReference>
<evidence type="ECO:0000256" key="3">
    <source>
        <dbReference type="ARBA" id="ARBA00023125"/>
    </source>
</evidence>
<dbReference type="InterPro" id="IPR036390">
    <property type="entry name" value="WH_DNA-bd_sf"/>
</dbReference>
<dbReference type="Gene3D" id="1.10.10.10">
    <property type="entry name" value="Winged helix-like DNA-binding domain superfamily/Winged helix DNA-binding domain"/>
    <property type="match status" value="1"/>
</dbReference>
<evidence type="ECO:0000313" key="7">
    <source>
        <dbReference type="Proteomes" id="UP001465153"/>
    </source>
</evidence>
<dbReference type="Pfam" id="PF00126">
    <property type="entry name" value="HTH_1"/>
    <property type="match status" value="1"/>
</dbReference>
<dbReference type="SUPFAM" id="SSF53850">
    <property type="entry name" value="Periplasmic binding protein-like II"/>
    <property type="match status" value="1"/>
</dbReference>
<evidence type="ECO:0000256" key="1">
    <source>
        <dbReference type="ARBA" id="ARBA00009437"/>
    </source>
</evidence>
<keyword evidence="4" id="KW-0804">Transcription</keyword>
<accession>A0ABQ0AAM1</accession>
<dbReference type="Pfam" id="PF03466">
    <property type="entry name" value="LysR_substrate"/>
    <property type="match status" value="1"/>
</dbReference>
<dbReference type="Proteomes" id="UP001465153">
    <property type="component" value="Unassembled WGS sequence"/>
</dbReference>